<feature type="domain" description="D-isomer specific 2-hydroxyacid dehydrogenase NAD-binding" evidence="6">
    <location>
        <begin position="108"/>
        <end position="280"/>
    </location>
</feature>
<evidence type="ECO:0000256" key="4">
    <source>
        <dbReference type="RuleBase" id="RU003719"/>
    </source>
</evidence>
<dbReference type="Pfam" id="PF02826">
    <property type="entry name" value="2-Hacid_dh_C"/>
    <property type="match status" value="1"/>
</dbReference>
<dbReference type="GO" id="GO:0006564">
    <property type="term" value="P:L-serine biosynthetic process"/>
    <property type="evidence" value="ECO:0007669"/>
    <property type="project" value="UniProtKB-ARBA"/>
</dbReference>
<evidence type="ECO:0000313" key="8">
    <source>
        <dbReference type="Proteomes" id="UP000175744"/>
    </source>
</evidence>
<dbReference type="InterPro" id="IPR036291">
    <property type="entry name" value="NAD(P)-bd_dom_sf"/>
</dbReference>
<dbReference type="AlphaFoldDB" id="A0A1E8EWJ3"/>
<evidence type="ECO:0000256" key="3">
    <source>
        <dbReference type="ARBA" id="ARBA00023027"/>
    </source>
</evidence>
<dbReference type="GO" id="GO:0016618">
    <property type="term" value="F:hydroxypyruvate reductase [NAD(P)H] activity"/>
    <property type="evidence" value="ECO:0007669"/>
    <property type="project" value="UniProtKB-EC"/>
</dbReference>
<keyword evidence="2 4" id="KW-0560">Oxidoreductase</keyword>
<comment type="similarity">
    <text evidence="1 4">Belongs to the D-isomer specific 2-hydroxyacid dehydrogenase family.</text>
</comment>
<keyword evidence="3" id="KW-0520">NAD</keyword>
<dbReference type="InterPro" id="IPR029753">
    <property type="entry name" value="D-isomer_DH_CS"/>
</dbReference>
<dbReference type="SUPFAM" id="SSF52283">
    <property type="entry name" value="Formate/glycerate dehydrogenase catalytic domain-like"/>
    <property type="match status" value="1"/>
</dbReference>
<dbReference type="Pfam" id="PF00389">
    <property type="entry name" value="2-Hacid_dh"/>
    <property type="match status" value="1"/>
</dbReference>
<keyword evidence="8" id="KW-1185">Reference proteome</keyword>
<dbReference type="SUPFAM" id="SSF51735">
    <property type="entry name" value="NAD(P)-binding Rossmann-fold domains"/>
    <property type="match status" value="1"/>
</dbReference>
<dbReference type="GO" id="GO:0004617">
    <property type="term" value="F:phosphoglycerate dehydrogenase activity"/>
    <property type="evidence" value="ECO:0007669"/>
    <property type="project" value="UniProtKB-ARBA"/>
</dbReference>
<evidence type="ECO:0000313" key="7">
    <source>
        <dbReference type="EMBL" id="OFI04992.1"/>
    </source>
</evidence>
<dbReference type="PANTHER" id="PTHR43761:SF1">
    <property type="entry name" value="D-ISOMER SPECIFIC 2-HYDROXYACID DEHYDROGENASE CATALYTIC DOMAIN-CONTAINING PROTEIN-RELATED"/>
    <property type="match status" value="1"/>
</dbReference>
<organism evidence="7 8">
    <name type="scientific">Clostridium acetireducens DSM 10703</name>
    <dbReference type="NCBI Taxonomy" id="1121290"/>
    <lineage>
        <taxon>Bacteria</taxon>
        <taxon>Bacillati</taxon>
        <taxon>Bacillota</taxon>
        <taxon>Clostridia</taxon>
        <taxon>Eubacteriales</taxon>
        <taxon>Clostridiaceae</taxon>
        <taxon>Clostridium</taxon>
    </lineage>
</organism>
<proteinExistence type="inferred from homology"/>
<dbReference type="Gene3D" id="3.40.50.720">
    <property type="entry name" value="NAD(P)-binding Rossmann-like Domain"/>
    <property type="match status" value="2"/>
</dbReference>
<dbReference type="PROSITE" id="PS00671">
    <property type="entry name" value="D_2_HYDROXYACID_DH_3"/>
    <property type="match status" value="1"/>
</dbReference>
<sequence>MYRILVTDGMDKIAINKLKDYGYEVVEKHLSEDELMEEVKNFDALVIRSATKVNRNVIEAAAKGRRLKVVVRGGVGLDNVDVNFAKSKGIKVFNTPKASSISVAELTIGHMIAISRYINVSNITMRQGKWEKKLYKGVEIYGKTLGLIGFGRIAKEVAKRACALGMKVIYTDILGEAKGYQDYKFGSKEEVLKKANFISVHIPYNKNNPPAISKEEFDLMKNGVYIINCARGGVVDEEALLEGLKNGKVAGACIDVFKEEPALNKDLISHPRVSVSPHIGASTMEAQMRIGEEIVNIIESYFNSYSKNAI</sequence>
<feature type="domain" description="D-isomer specific 2-hydroxyacid dehydrogenase catalytic" evidence="5">
    <location>
        <begin position="4"/>
        <end position="305"/>
    </location>
</feature>
<reference evidence="7 8" key="1">
    <citation type="submission" date="2016-06" db="EMBL/GenBank/DDBJ databases">
        <title>Genome sequence of Clostridium acetireducens DSM 10703.</title>
        <authorList>
            <person name="Poehlein A."/>
            <person name="Fluechter S."/>
            <person name="Duerre P."/>
            <person name="Daniel R."/>
        </authorList>
    </citation>
    <scope>NUCLEOTIDE SEQUENCE [LARGE SCALE GENOMIC DNA]</scope>
    <source>
        <strain evidence="7 8">DSM 10703</strain>
    </source>
</reference>
<protein>
    <submittedName>
        <fullName evidence="7">Hydroxypyruvate reductase</fullName>
        <ecNumber evidence="7">1.1.1.81</ecNumber>
    </submittedName>
</protein>
<gene>
    <name evidence="7" type="ORF">CLOACE_20120</name>
</gene>
<evidence type="ECO:0000259" key="5">
    <source>
        <dbReference type="Pfam" id="PF00389"/>
    </source>
</evidence>
<dbReference type="PANTHER" id="PTHR43761">
    <property type="entry name" value="D-ISOMER SPECIFIC 2-HYDROXYACID DEHYDROGENASE FAMILY PROTEIN (AFU_ORTHOLOGUE AFUA_1G13630)"/>
    <property type="match status" value="1"/>
</dbReference>
<dbReference type="OrthoDB" id="9805416at2"/>
<name>A0A1E8EWJ3_9CLOT</name>
<dbReference type="GO" id="GO:0051287">
    <property type="term" value="F:NAD binding"/>
    <property type="evidence" value="ECO:0007669"/>
    <property type="project" value="InterPro"/>
</dbReference>
<dbReference type="PATRIC" id="fig|1121290.3.peg.2023"/>
<dbReference type="EC" id="1.1.1.81" evidence="7"/>
<dbReference type="FunFam" id="3.40.50.720:FF:000041">
    <property type="entry name" value="D-3-phosphoglycerate dehydrogenase"/>
    <property type="match status" value="1"/>
</dbReference>
<dbReference type="Proteomes" id="UP000175744">
    <property type="component" value="Unassembled WGS sequence"/>
</dbReference>
<evidence type="ECO:0000256" key="1">
    <source>
        <dbReference type="ARBA" id="ARBA00005854"/>
    </source>
</evidence>
<dbReference type="InterPro" id="IPR006139">
    <property type="entry name" value="D-isomer_2_OHA_DH_cat_dom"/>
</dbReference>
<comment type="caution">
    <text evidence="7">The sequence shown here is derived from an EMBL/GenBank/DDBJ whole genome shotgun (WGS) entry which is preliminary data.</text>
</comment>
<dbReference type="EMBL" id="LZFO01000037">
    <property type="protein sequence ID" value="OFI04992.1"/>
    <property type="molecule type" value="Genomic_DNA"/>
</dbReference>
<dbReference type="RefSeq" id="WP_070110972.1">
    <property type="nucleotide sequence ID" value="NZ_LZFO01000037.1"/>
</dbReference>
<dbReference type="GO" id="GO:0047545">
    <property type="term" value="F:(S)-2-hydroxyglutarate dehydrogenase activity"/>
    <property type="evidence" value="ECO:0007669"/>
    <property type="project" value="UniProtKB-ARBA"/>
</dbReference>
<dbReference type="CDD" id="cd05303">
    <property type="entry name" value="PGDH_2"/>
    <property type="match status" value="1"/>
</dbReference>
<dbReference type="STRING" id="1121290.CLAOCE_20120"/>
<accession>A0A1E8EWJ3</accession>
<evidence type="ECO:0000256" key="2">
    <source>
        <dbReference type="ARBA" id="ARBA00023002"/>
    </source>
</evidence>
<keyword evidence="7" id="KW-0670">Pyruvate</keyword>
<dbReference type="InterPro" id="IPR006140">
    <property type="entry name" value="D-isomer_DH_NAD-bd"/>
</dbReference>
<evidence type="ECO:0000259" key="6">
    <source>
        <dbReference type="Pfam" id="PF02826"/>
    </source>
</evidence>
<dbReference type="InterPro" id="IPR050418">
    <property type="entry name" value="D-iso_2-hydroxyacid_DH_PdxB"/>
</dbReference>